<keyword evidence="2" id="KW-1185">Reference proteome</keyword>
<proteinExistence type="predicted"/>
<dbReference type="EMBL" id="AP024849">
    <property type="protein sequence ID" value="BCZ49314.1"/>
    <property type="molecule type" value="Genomic_DNA"/>
</dbReference>
<protein>
    <submittedName>
        <fullName evidence="1">Uncharacterized protein</fullName>
    </submittedName>
</protein>
<evidence type="ECO:0000313" key="1">
    <source>
        <dbReference type="EMBL" id="BCZ49314.1"/>
    </source>
</evidence>
<accession>A0ABM7TC09</accession>
<reference evidence="2" key="1">
    <citation type="submission" date="2021-07" db="EMBL/GenBank/DDBJ databases">
        <title>Complete genome sequencing of a Clostridium isolate.</title>
        <authorList>
            <person name="Ueki A."/>
            <person name="Tonouchi A."/>
        </authorList>
    </citation>
    <scope>NUCLEOTIDE SEQUENCE [LARGE SCALE GENOMIC DNA]</scope>
    <source>
        <strain evidence="2">C5S11</strain>
    </source>
</reference>
<organism evidence="1 2">
    <name type="scientific">Clostridium gelidum</name>
    <dbReference type="NCBI Taxonomy" id="704125"/>
    <lineage>
        <taxon>Bacteria</taxon>
        <taxon>Bacillati</taxon>
        <taxon>Bacillota</taxon>
        <taxon>Clostridia</taxon>
        <taxon>Eubacteriales</taxon>
        <taxon>Clostridiaceae</taxon>
        <taxon>Clostridium</taxon>
    </lineage>
</organism>
<gene>
    <name evidence="1" type="ORF">psyc5s11_53810</name>
</gene>
<dbReference type="RefSeq" id="WP_224035502.1">
    <property type="nucleotide sequence ID" value="NZ_AP024849.1"/>
</dbReference>
<dbReference type="Proteomes" id="UP000824633">
    <property type="component" value="Chromosome"/>
</dbReference>
<evidence type="ECO:0000313" key="2">
    <source>
        <dbReference type="Proteomes" id="UP000824633"/>
    </source>
</evidence>
<sequence length="234" mass="27163">MIMYKLDDINNTISGMQNNINVILDKGETHLSSDIDKYRSSKQEVMSNVNYTESGKQELANELSIKHCDEMEKAGESFINEIANEYDKAIAEVSTLMQYDLERKIVQEDKKDKVKENTDLLYAIQVLNGVDDEKDSGILKELFEQYQTNEKILNLIKLKANKLNNNGVMSFHLDEVLRSIKLLDIDYAEQLRNEKDNKIDFFRKKKYPCSAFSHDLEKIYEVKVGKSILDFIQQ</sequence>
<name>A0ABM7TC09_9CLOT</name>